<reference evidence="2 3" key="1">
    <citation type="submission" date="2023-08" db="EMBL/GenBank/DDBJ databases">
        <title>Achromobacter seleniivolatilans sp. nov., isolated from seleniferous soil.</title>
        <authorList>
            <person name="Zhang S."/>
            <person name="Li K."/>
            <person name="Peng J."/>
            <person name="Zhao Q."/>
            <person name="Wang H."/>
            <person name="Guo Y."/>
        </authorList>
    </citation>
    <scope>NUCLEOTIDE SEQUENCE [LARGE SCALE GENOMIC DNA]</scope>
    <source>
        <strain evidence="2 3">R39</strain>
    </source>
</reference>
<evidence type="ECO:0000256" key="1">
    <source>
        <dbReference type="SAM" id="SignalP"/>
    </source>
</evidence>
<feature type="chain" id="PRO_5046920395" description="Lipoprotein" evidence="1">
    <location>
        <begin position="19"/>
        <end position="161"/>
    </location>
</feature>
<keyword evidence="3" id="KW-1185">Reference proteome</keyword>
<dbReference type="Proteomes" id="UP001234798">
    <property type="component" value="Chromosome"/>
</dbReference>
<keyword evidence="1" id="KW-0732">Signal</keyword>
<proteinExistence type="predicted"/>
<organism evidence="2 3">
    <name type="scientific">Achromobacter seleniivolatilans</name>
    <dbReference type="NCBI Taxonomy" id="3047478"/>
    <lineage>
        <taxon>Bacteria</taxon>
        <taxon>Pseudomonadati</taxon>
        <taxon>Pseudomonadota</taxon>
        <taxon>Betaproteobacteria</taxon>
        <taxon>Burkholderiales</taxon>
        <taxon>Alcaligenaceae</taxon>
        <taxon>Achromobacter</taxon>
    </lineage>
</organism>
<gene>
    <name evidence="2" type="ORF">RAS12_29305</name>
</gene>
<evidence type="ECO:0008006" key="4">
    <source>
        <dbReference type="Google" id="ProtNLM"/>
    </source>
</evidence>
<sequence length="161" mass="18290">MKAWFAVLVLAFPLFACADGLPDEPFRTPPDERFLVSASPYYQQPERAIKNRVAYFNKQKDTNHFCLIGYRWRDGNSQVWLHWQEDGSLVQWDGSLDREIREASLMDTTDGVRLDEIPADGQDPGTGGARVTSVRAWHQLADDCDRHGQKIVIPPFVQGGK</sequence>
<dbReference type="EMBL" id="CP132976">
    <property type="protein sequence ID" value="WMD20643.1"/>
    <property type="molecule type" value="Genomic_DNA"/>
</dbReference>
<feature type="signal peptide" evidence="1">
    <location>
        <begin position="1"/>
        <end position="18"/>
    </location>
</feature>
<evidence type="ECO:0000313" key="2">
    <source>
        <dbReference type="EMBL" id="WMD20643.1"/>
    </source>
</evidence>
<dbReference type="RefSeq" id="WP_306943981.1">
    <property type="nucleotide sequence ID" value="NZ_CP132976.1"/>
</dbReference>
<accession>A0ABY9M1Z5</accession>
<name>A0ABY9M1Z5_9BURK</name>
<evidence type="ECO:0000313" key="3">
    <source>
        <dbReference type="Proteomes" id="UP001234798"/>
    </source>
</evidence>
<protein>
    <recommendedName>
        <fullName evidence="4">Lipoprotein</fullName>
    </recommendedName>
</protein>